<proteinExistence type="predicted"/>
<dbReference type="Pfam" id="PF01638">
    <property type="entry name" value="HxlR"/>
    <property type="match status" value="1"/>
</dbReference>
<evidence type="ECO:0000313" key="5">
    <source>
        <dbReference type="EMBL" id="HAT1595983.1"/>
    </source>
</evidence>
<dbReference type="Proteomes" id="UP000861567">
    <property type="component" value="Unassembled WGS sequence"/>
</dbReference>
<protein>
    <submittedName>
        <fullName evidence="5">Helix-turn-helix transcriptional regulator</fullName>
    </submittedName>
</protein>
<comment type="caution">
    <text evidence="5">The sequence shown here is derived from an EMBL/GenBank/DDBJ whole genome shotgun (WGS) entry which is preliminary data.</text>
</comment>
<sequence>MSHPDYSVYNEKCPSHNVLEGISDKWSILVISLLSQRIYRFGELKREMGGISPKMLAQTLLKLERYGFVQRQSYPVLPMKVEYSLTGLGKELSAILVLLTCWTETNMDRIINAERTFIKEQKLYCDS</sequence>
<dbReference type="InterPro" id="IPR036388">
    <property type="entry name" value="WH-like_DNA-bd_sf"/>
</dbReference>
<reference evidence="5" key="2">
    <citation type="submission" date="2020-11" db="EMBL/GenBank/DDBJ databases">
        <authorList>
            <consortium name="NCBI Pathogen Detection Project"/>
        </authorList>
    </citation>
    <scope>NUCLEOTIDE SEQUENCE</scope>
    <source>
        <strain evidence="5">D3612</strain>
    </source>
</reference>
<dbReference type="AlphaFoldDB" id="A0AAN5KQD4"/>
<evidence type="ECO:0000256" key="1">
    <source>
        <dbReference type="ARBA" id="ARBA00023015"/>
    </source>
</evidence>
<keyword evidence="2" id="KW-0238">DNA-binding</keyword>
<reference evidence="5" key="1">
    <citation type="journal article" date="2018" name="Genome Biol.">
        <title>SKESA: strategic k-mer extension for scrupulous assemblies.</title>
        <authorList>
            <person name="Souvorov A."/>
            <person name="Agarwala R."/>
            <person name="Lipman D.J."/>
        </authorList>
    </citation>
    <scope>NUCLEOTIDE SEQUENCE</scope>
    <source>
        <strain evidence="5">D3612</strain>
    </source>
</reference>
<evidence type="ECO:0000256" key="3">
    <source>
        <dbReference type="ARBA" id="ARBA00023163"/>
    </source>
</evidence>
<dbReference type="SUPFAM" id="SSF46785">
    <property type="entry name" value="Winged helix' DNA-binding domain"/>
    <property type="match status" value="1"/>
</dbReference>
<accession>A0AAN5KQD4</accession>
<dbReference type="InterPro" id="IPR036390">
    <property type="entry name" value="WH_DNA-bd_sf"/>
</dbReference>
<dbReference type="InterPro" id="IPR002577">
    <property type="entry name" value="HTH_HxlR"/>
</dbReference>
<dbReference type="PROSITE" id="PS51118">
    <property type="entry name" value="HTH_HXLR"/>
    <property type="match status" value="1"/>
</dbReference>
<dbReference type="PANTHER" id="PTHR33204:SF37">
    <property type="entry name" value="HTH-TYPE TRANSCRIPTIONAL REGULATOR YODB"/>
    <property type="match status" value="1"/>
</dbReference>
<dbReference type="Gene3D" id="1.10.10.10">
    <property type="entry name" value="Winged helix-like DNA-binding domain superfamily/Winged helix DNA-binding domain"/>
    <property type="match status" value="1"/>
</dbReference>
<dbReference type="EMBL" id="DACSEI010000009">
    <property type="protein sequence ID" value="HAT1595983.1"/>
    <property type="molecule type" value="Genomic_DNA"/>
</dbReference>
<evidence type="ECO:0000259" key="4">
    <source>
        <dbReference type="PROSITE" id="PS51118"/>
    </source>
</evidence>
<feature type="domain" description="HTH hxlR-type" evidence="4">
    <location>
        <begin position="13"/>
        <end position="111"/>
    </location>
</feature>
<dbReference type="GO" id="GO:0003677">
    <property type="term" value="F:DNA binding"/>
    <property type="evidence" value="ECO:0007669"/>
    <property type="project" value="UniProtKB-KW"/>
</dbReference>
<evidence type="ECO:0000313" key="6">
    <source>
        <dbReference type="Proteomes" id="UP000861567"/>
    </source>
</evidence>
<dbReference type="PANTHER" id="PTHR33204">
    <property type="entry name" value="TRANSCRIPTIONAL REGULATOR, MARR FAMILY"/>
    <property type="match status" value="1"/>
</dbReference>
<name>A0AAN5KQD4_LEGPN</name>
<organism evidence="5 6">
    <name type="scientific">Legionella pneumophila</name>
    <dbReference type="NCBI Taxonomy" id="446"/>
    <lineage>
        <taxon>Bacteria</taxon>
        <taxon>Pseudomonadati</taxon>
        <taxon>Pseudomonadota</taxon>
        <taxon>Gammaproteobacteria</taxon>
        <taxon>Legionellales</taxon>
        <taxon>Legionellaceae</taxon>
        <taxon>Legionella</taxon>
    </lineage>
</organism>
<evidence type="ECO:0000256" key="2">
    <source>
        <dbReference type="ARBA" id="ARBA00023125"/>
    </source>
</evidence>
<keyword evidence="3" id="KW-0804">Transcription</keyword>
<gene>
    <name evidence="5" type="ORF">I8Y58_001201</name>
</gene>
<keyword evidence="1" id="KW-0805">Transcription regulation</keyword>